<accession>A0A3N4RVZ8</accession>
<evidence type="ECO:0000313" key="2">
    <source>
        <dbReference type="Proteomes" id="UP000266906"/>
    </source>
</evidence>
<dbReference type="AlphaFoldDB" id="A0A3N4RVZ8"/>
<dbReference type="EMBL" id="RKQG01000001">
    <property type="protein sequence ID" value="RPE34945.1"/>
    <property type="molecule type" value="Genomic_DNA"/>
</dbReference>
<dbReference type="Proteomes" id="UP000266906">
    <property type="component" value="Unassembled WGS sequence"/>
</dbReference>
<protein>
    <recommendedName>
        <fullName evidence="3">PH domain-containing protein</fullName>
    </recommendedName>
</protein>
<evidence type="ECO:0000313" key="1">
    <source>
        <dbReference type="EMBL" id="RPE34945.1"/>
    </source>
</evidence>
<gene>
    <name evidence="1" type="ORF">EDD38_3288</name>
</gene>
<evidence type="ECO:0008006" key="3">
    <source>
        <dbReference type="Google" id="ProtNLM"/>
    </source>
</evidence>
<name>A0A3N4RVZ8_9ACTN</name>
<dbReference type="RefSeq" id="WP_123818592.1">
    <property type="nucleotide sequence ID" value="NZ_JBHYVY010000004.1"/>
</dbReference>
<sequence length="78" mass="8629">MTSKPDQQETSAWLKKLDRATAAHDKTRIALEEVITDARSAGVPLMTIAKHTPFSREWARKIADRIDAERAARAAAAN</sequence>
<keyword evidence="2" id="KW-1185">Reference proteome</keyword>
<proteinExistence type="predicted"/>
<comment type="caution">
    <text evidence="1">The sequence shown here is derived from an EMBL/GenBank/DDBJ whole genome shotgun (WGS) entry which is preliminary data.</text>
</comment>
<organism evidence="1 2">
    <name type="scientific">Kitasatospora cineracea</name>
    <dbReference type="NCBI Taxonomy" id="88074"/>
    <lineage>
        <taxon>Bacteria</taxon>
        <taxon>Bacillati</taxon>
        <taxon>Actinomycetota</taxon>
        <taxon>Actinomycetes</taxon>
        <taxon>Kitasatosporales</taxon>
        <taxon>Streptomycetaceae</taxon>
        <taxon>Kitasatospora</taxon>
    </lineage>
</organism>
<reference evidence="1 2" key="1">
    <citation type="submission" date="2018-11" db="EMBL/GenBank/DDBJ databases">
        <title>Sequencing the genomes of 1000 actinobacteria strains.</title>
        <authorList>
            <person name="Klenk H.-P."/>
        </authorList>
    </citation>
    <scope>NUCLEOTIDE SEQUENCE [LARGE SCALE GENOMIC DNA]</scope>
    <source>
        <strain evidence="1 2">DSM 44781</strain>
    </source>
</reference>